<evidence type="ECO:0000256" key="1">
    <source>
        <dbReference type="ARBA" id="ARBA00022448"/>
    </source>
</evidence>
<dbReference type="Gene3D" id="1.10.760.10">
    <property type="entry name" value="Cytochrome c-like domain"/>
    <property type="match status" value="1"/>
</dbReference>
<dbReference type="PROSITE" id="PS51007">
    <property type="entry name" value="CYTC"/>
    <property type="match status" value="1"/>
</dbReference>
<keyword evidence="7" id="KW-0732">Signal</keyword>
<accession>A0ABV7UKT5</accession>
<name>A0ABV7UKT5_9HYPH</name>
<keyword evidence="5 6" id="KW-0408">Iron</keyword>
<sequence>MLLCWTRALAIRAALAAAALPASGFAAFSGDIAAGEVVFAKCAPCHSITHPTNRMGPHLMGVVGRRVGSVPGFSYSEAMTRAGESGTMWTPDLLARFASSPRKTIPGNSMRFYGLWSDSDIANLVAYLESVPAH</sequence>
<evidence type="ECO:0000256" key="4">
    <source>
        <dbReference type="ARBA" id="ARBA00022982"/>
    </source>
</evidence>
<evidence type="ECO:0000313" key="9">
    <source>
        <dbReference type="EMBL" id="MFC3639316.1"/>
    </source>
</evidence>
<evidence type="ECO:0000256" key="7">
    <source>
        <dbReference type="SAM" id="SignalP"/>
    </source>
</evidence>
<keyword evidence="2 6" id="KW-0349">Heme</keyword>
<dbReference type="EMBL" id="JBHRYC010000090">
    <property type="protein sequence ID" value="MFC3639316.1"/>
    <property type="molecule type" value="Genomic_DNA"/>
</dbReference>
<evidence type="ECO:0000256" key="6">
    <source>
        <dbReference type="PROSITE-ProRule" id="PRU00433"/>
    </source>
</evidence>
<dbReference type="RefSeq" id="WP_191321470.1">
    <property type="nucleotide sequence ID" value="NZ_BNCG01000089.1"/>
</dbReference>
<evidence type="ECO:0000256" key="2">
    <source>
        <dbReference type="ARBA" id="ARBA00022617"/>
    </source>
</evidence>
<dbReference type="InterPro" id="IPR036909">
    <property type="entry name" value="Cyt_c-like_dom_sf"/>
</dbReference>
<evidence type="ECO:0000256" key="5">
    <source>
        <dbReference type="ARBA" id="ARBA00023004"/>
    </source>
</evidence>
<evidence type="ECO:0000256" key="3">
    <source>
        <dbReference type="ARBA" id="ARBA00022723"/>
    </source>
</evidence>
<dbReference type="Proteomes" id="UP001595704">
    <property type="component" value="Unassembled WGS sequence"/>
</dbReference>
<feature type="signal peptide" evidence="7">
    <location>
        <begin position="1"/>
        <end position="26"/>
    </location>
</feature>
<dbReference type="InterPro" id="IPR009056">
    <property type="entry name" value="Cyt_c-like_dom"/>
</dbReference>
<feature type="domain" description="Cytochrome c" evidence="8">
    <location>
        <begin position="30"/>
        <end position="132"/>
    </location>
</feature>
<dbReference type="PRINTS" id="PR00604">
    <property type="entry name" value="CYTCHRMECIAB"/>
</dbReference>
<keyword evidence="3 6" id="KW-0479">Metal-binding</keyword>
<organism evidence="9 10">
    <name type="scientific">Camelimonas fluminis</name>
    <dbReference type="NCBI Taxonomy" id="1576911"/>
    <lineage>
        <taxon>Bacteria</taxon>
        <taxon>Pseudomonadati</taxon>
        <taxon>Pseudomonadota</taxon>
        <taxon>Alphaproteobacteria</taxon>
        <taxon>Hyphomicrobiales</taxon>
        <taxon>Chelatococcaceae</taxon>
        <taxon>Camelimonas</taxon>
    </lineage>
</organism>
<evidence type="ECO:0000313" key="10">
    <source>
        <dbReference type="Proteomes" id="UP001595704"/>
    </source>
</evidence>
<proteinExistence type="predicted"/>
<reference evidence="10" key="1">
    <citation type="journal article" date="2019" name="Int. J. Syst. Evol. Microbiol.">
        <title>The Global Catalogue of Microorganisms (GCM) 10K type strain sequencing project: providing services to taxonomists for standard genome sequencing and annotation.</title>
        <authorList>
            <consortium name="The Broad Institute Genomics Platform"/>
            <consortium name="The Broad Institute Genome Sequencing Center for Infectious Disease"/>
            <person name="Wu L."/>
            <person name="Ma J."/>
        </authorList>
    </citation>
    <scope>NUCLEOTIDE SEQUENCE [LARGE SCALE GENOMIC DNA]</scope>
    <source>
        <strain evidence="10">KCTC 42282</strain>
    </source>
</reference>
<keyword evidence="4" id="KW-0249">Electron transport</keyword>
<keyword evidence="10" id="KW-1185">Reference proteome</keyword>
<dbReference type="PANTHER" id="PTHR11961">
    <property type="entry name" value="CYTOCHROME C"/>
    <property type="match status" value="1"/>
</dbReference>
<protein>
    <submittedName>
        <fullName evidence="9">C-type cytochrome</fullName>
    </submittedName>
</protein>
<dbReference type="SUPFAM" id="SSF46626">
    <property type="entry name" value="Cytochrome c"/>
    <property type="match status" value="1"/>
</dbReference>
<gene>
    <name evidence="9" type="ORF">ACFONL_18395</name>
</gene>
<comment type="caution">
    <text evidence="9">The sequence shown here is derived from an EMBL/GenBank/DDBJ whole genome shotgun (WGS) entry which is preliminary data.</text>
</comment>
<evidence type="ECO:0000259" key="8">
    <source>
        <dbReference type="PROSITE" id="PS51007"/>
    </source>
</evidence>
<keyword evidence="1" id="KW-0813">Transport</keyword>
<dbReference type="InterPro" id="IPR002327">
    <property type="entry name" value="Cyt_c_1A/1B"/>
</dbReference>
<feature type="chain" id="PRO_5047499714" evidence="7">
    <location>
        <begin position="27"/>
        <end position="134"/>
    </location>
</feature>
<dbReference type="Pfam" id="PF00034">
    <property type="entry name" value="Cytochrom_C"/>
    <property type="match status" value="1"/>
</dbReference>